<dbReference type="SUPFAM" id="SSF46785">
    <property type="entry name" value="Winged helix' DNA-binding domain"/>
    <property type="match status" value="1"/>
</dbReference>
<dbReference type="PANTHER" id="PTHR30537:SF31">
    <property type="entry name" value="TRANSCRIPTIONAL REGULATOR, LYSR FAMILY"/>
    <property type="match status" value="1"/>
</dbReference>
<dbReference type="Pfam" id="PF00126">
    <property type="entry name" value="HTH_1"/>
    <property type="match status" value="1"/>
</dbReference>
<dbReference type="Gene3D" id="1.10.10.10">
    <property type="entry name" value="Winged helix-like DNA-binding domain superfamily/Winged helix DNA-binding domain"/>
    <property type="match status" value="1"/>
</dbReference>
<dbReference type="PANTHER" id="PTHR30537">
    <property type="entry name" value="HTH-TYPE TRANSCRIPTIONAL REGULATOR"/>
    <property type="match status" value="1"/>
</dbReference>
<comment type="similarity">
    <text evidence="1">Belongs to the LysR transcriptional regulatory family.</text>
</comment>
<comment type="caution">
    <text evidence="6">The sequence shown here is derived from an EMBL/GenBank/DDBJ whole genome shotgun (WGS) entry which is preliminary data.</text>
</comment>
<name>A0ABT8ELH0_9BURK</name>
<gene>
    <name evidence="6" type="ORF">LMS43_11720</name>
</gene>
<dbReference type="Gene3D" id="3.40.190.290">
    <property type="match status" value="1"/>
</dbReference>
<dbReference type="InterPro" id="IPR000847">
    <property type="entry name" value="LysR_HTH_N"/>
</dbReference>
<dbReference type="InterPro" id="IPR005119">
    <property type="entry name" value="LysR_subst-bd"/>
</dbReference>
<evidence type="ECO:0000313" key="6">
    <source>
        <dbReference type="EMBL" id="MDN4121955.1"/>
    </source>
</evidence>
<accession>A0ABT8ELH0</accession>
<dbReference type="CDD" id="cd08473">
    <property type="entry name" value="PBP2_CrgA_like_4"/>
    <property type="match status" value="1"/>
</dbReference>
<proteinExistence type="inferred from homology"/>
<evidence type="ECO:0000313" key="7">
    <source>
        <dbReference type="Proteomes" id="UP001168613"/>
    </source>
</evidence>
<evidence type="ECO:0000256" key="4">
    <source>
        <dbReference type="ARBA" id="ARBA00023163"/>
    </source>
</evidence>
<evidence type="ECO:0000259" key="5">
    <source>
        <dbReference type="PROSITE" id="PS50931"/>
    </source>
</evidence>
<evidence type="ECO:0000256" key="1">
    <source>
        <dbReference type="ARBA" id="ARBA00009437"/>
    </source>
</evidence>
<dbReference type="InterPro" id="IPR058163">
    <property type="entry name" value="LysR-type_TF_proteobact-type"/>
</dbReference>
<dbReference type="InterPro" id="IPR036390">
    <property type="entry name" value="WH_DNA-bd_sf"/>
</dbReference>
<keyword evidence="3" id="KW-0238">DNA-binding</keyword>
<keyword evidence="7" id="KW-1185">Reference proteome</keyword>
<dbReference type="RefSeq" id="WP_266123038.1">
    <property type="nucleotide sequence ID" value="NZ_JAJHNU010000003.1"/>
</dbReference>
<dbReference type="PROSITE" id="PS50931">
    <property type="entry name" value="HTH_LYSR"/>
    <property type="match status" value="1"/>
</dbReference>
<keyword evidence="2" id="KW-0805">Transcription regulation</keyword>
<reference evidence="6" key="1">
    <citation type="submission" date="2021-11" db="EMBL/GenBank/DDBJ databases">
        <title>Draft genome sequence of Alcaligenes endophyticus type strain CCUG 75668T.</title>
        <authorList>
            <person name="Salva-Serra F."/>
            <person name="Duran R.E."/>
            <person name="Seeger M."/>
            <person name="Moore E.R.B."/>
            <person name="Jaen-Luchoro D."/>
        </authorList>
    </citation>
    <scope>NUCLEOTIDE SEQUENCE</scope>
    <source>
        <strain evidence="6">CCUG 75668</strain>
    </source>
</reference>
<dbReference type="EMBL" id="JAJHNU010000003">
    <property type="protein sequence ID" value="MDN4121955.1"/>
    <property type="molecule type" value="Genomic_DNA"/>
</dbReference>
<sequence length="311" mass="34444">MQDLNDLFYFVQVVDHKGFSSAARALGIPKSRLSRRIAVLEERLGVRLIHRSTHNVSVTELGQAYYTHCAAMLVEASAAQEVIERSVAEPRGIIRMSAPPGLLSFVLADYIASFMRTHPYVNIELDATGRRVDIVREGLDLAIRVRFPPIPDSDLVVRHLSHSPQRLVASPLLLSQHGLLLEPAHLQGIPSLDWVRPDAQHIWHLRSADGDSAAIIHHPRLVTDDLITVKKAALAGIGLAQLPHLIVHEEIQTGRLVHVLPHWTLPCGVVQAVFPSRRGILPAVRAWIDFLAENFAEQDWLSVSAPPIDNG</sequence>
<dbReference type="Pfam" id="PF03466">
    <property type="entry name" value="LysR_substrate"/>
    <property type="match status" value="1"/>
</dbReference>
<dbReference type="SUPFAM" id="SSF53850">
    <property type="entry name" value="Periplasmic binding protein-like II"/>
    <property type="match status" value="1"/>
</dbReference>
<dbReference type="InterPro" id="IPR036388">
    <property type="entry name" value="WH-like_DNA-bd_sf"/>
</dbReference>
<feature type="domain" description="HTH lysR-type" evidence="5">
    <location>
        <begin position="1"/>
        <end position="59"/>
    </location>
</feature>
<evidence type="ECO:0000256" key="3">
    <source>
        <dbReference type="ARBA" id="ARBA00023125"/>
    </source>
</evidence>
<organism evidence="6 7">
    <name type="scientific">Alcaligenes endophyticus</name>
    <dbReference type="NCBI Taxonomy" id="1929088"/>
    <lineage>
        <taxon>Bacteria</taxon>
        <taxon>Pseudomonadati</taxon>
        <taxon>Pseudomonadota</taxon>
        <taxon>Betaproteobacteria</taxon>
        <taxon>Burkholderiales</taxon>
        <taxon>Alcaligenaceae</taxon>
        <taxon>Alcaligenes</taxon>
    </lineage>
</organism>
<keyword evidence="4" id="KW-0804">Transcription</keyword>
<evidence type="ECO:0000256" key="2">
    <source>
        <dbReference type="ARBA" id="ARBA00023015"/>
    </source>
</evidence>
<protein>
    <submittedName>
        <fullName evidence="6">LysR family transcriptional regulator</fullName>
    </submittedName>
</protein>
<dbReference type="Proteomes" id="UP001168613">
    <property type="component" value="Unassembled WGS sequence"/>
</dbReference>